<evidence type="ECO:0000313" key="1">
    <source>
        <dbReference type="EMBL" id="AUB35249.1"/>
    </source>
</evidence>
<dbReference type="EMBL" id="CP024785">
    <property type="protein sequence ID" value="AUB35249.1"/>
    <property type="molecule type" value="Genomic_DNA"/>
</dbReference>
<protein>
    <submittedName>
        <fullName evidence="1">Uncharacterized protein</fullName>
    </submittedName>
</protein>
<dbReference type="Proteomes" id="UP000232003">
    <property type="component" value="Chromosome"/>
</dbReference>
<reference evidence="1 2" key="1">
    <citation type="submission" date="2017-11" db="EMBL/GenBank/DDBJ databases">
        <title>Complete genome of a free-living desiccation-tolerant cyanobacterium and its photosynthetic adaptation to extreme terrestrial habitat.</title>
        <authorList>
            <person name="Shang J."/>
        </authorList>
    </citation>
    <scope>NUCLEOTIDE SEQUENCE [LARGE SCALE GENOMIC DNA]</scope>
    <source>
        <strain evidence="1 2">CCNUN1</strain>
    </source>
</reference>
<proteinExistence type="predicted"/>
<organism evidence="1 2">
    <name type="scientific">Nostoc flagelliforme CCNUN1</name>
    <dbReference type="NCBI Taxonomy" id="2038116"/>
    <lineage>
        <taxon>Bacteria</taxon>
        <taxon>Bacillati</taxon>
        <taxon>Cyanobacteriota</taxon>
        <taxon>Cyanophyceae</taxon>
        <taxon>Nostocales</taxon>
        <taxon>Nostocaceae</taxon>
        <taxon>Nostoc</taxon>
    </lineage>
</organism>
<dbReference type="RefSeq" id="WP_100897544.1">
    <property type="nucleotide sequence ID" value="NZ_CAWNNC010000001.1"/>
</dbReference>
<sequence>MAKDNRVCIPKDLIDPVKAEAEKLLLTDDLTSAVTWILRAYFRDKNSLCCQHKQQPALTEQSQPDSLSNFEDLFVA</sequence>
<dbReference type="AlphaFoldDB" id="A0A2K8SIH5"/>
<accession>A0A2K8SIH5</accession>
<dbReference type="OrthoDB" id="488088at2"/>
<gene>
    <name evidence="1" type="ORF">COO91_01125</name>
</gene>
<evidence type="ECO:0000313" key="2">
    <source>
        <dbReference type="Proteomes" id="UP000232003"/>
    </source>
</evidence>
<dbReference type="KEGG" id="nfl:COO91_01125"/>
<name>A0A2K8SIH5_9NOSO</name>
<keyword evidence="2" id="KW-1185">Reference proteome</keyword>